<evidence type="ECO:0000313" key="6">
    <source>
        <dbReference type="Proteomes" id="UP000515151"/>
    </source>
</evidence>
<dbReference type="OrthoDB" id="2735536at2759"/>
<dbReference type="Proteomes" id="UP000515151">
    <property type="component" value="Chromosome 4"/>
</dbReference>
<dbReference type="FunFam" id="3.40.50.720:FF:000523">
    <property type="entry name" value="Cinnamoyl-CoA reductase-like SNL6 isoform A"/>
    <property type="match status" value="1"/>
</dbReference>
<evidence type="ECO:0000256" key="2">
    <source>
        <dbReference type="ARBA" id="ARBA00023002"/>
    </source>
</evidence>
<dbReference type="InterPro" id="IPR050425">
    <property type="entry name" value="NAD(P)_dehydrat-like"/>
</dbReference>
<keyword evidence="1" id="KW-0521">NADP</keyword>
<dbReference type="Proteomes" id="UP000197138">
    <property type="component" value="Unassembled WGS sequence"/>
</dbReference>
<evidence type="ECO:0000313" key="5">
    <source>
        <dbReference type="Proteomes" id="UP000197138"/>
    </source>
</evidence>
<evidence type="ECO:0000313" key="4">
    <source>
        <dbReference type="EMBL" id="OWM88272.1"/>
    </source>
</evidence>
<reference evidence="6" key="3">
    <citation type="journal article" date="2020" name="Plant Biotechnol. J.">
        <title>The pomegranate (Punica granatum L.) draft genome dissects genetic divergence between soft- and hard-seeded cultivars.</title>
        <authorList>
            <person name="Luo X."/>
            <person name="Li H."/>
            <person name="Wu Z."/>
            <person name="Yao W."/>
            <person name="Zhao P."/>
            <person name="Cao D."/>
            <person name="Yu H."/>
            <person name="Li K."/>
            <person name="Poudel K."/>
            <person name="Zhao D."/>
            <person name="Zhang F."/>
            <person name="Xia X."/>
            <person name="Chen L."/>
            <person name="Wang Q."/>
            <person name="Jing D."/>
            <person name="Cao S."/>
        </authorList>
    </citation>
    <scope>NUCLEOTIDE SEQUENCE [LARGE SCALE GENOMIC DNA]</scope>
</reference>
<evidence type="ECO:0000259" key="3">
    <source>
        <dbReference type="Pfam" id="PF01370"/>
    </source>
</evidence>
<dbReference type="CDD" id="cd08958">
    <property type="entry name" value="FR_SDR_e"/>
    <property type="match status" value="1"/>
</dbReference>
<accession>A0A218XVG7</accession>
<reference evidence="7" key="4">
    <citation type="submission" date="2025-04" db="UniProtKB">
        <authorList>
            <consortium name="RefSeq"/>
        </authorList>
    </citation>
    <scope>IDENTIFICATION</scope>
    <source>
        <tissue evidence="7">Leaf</tissue>
    </source>
</reference>
<reference evidence="5" key="1">
    <citation type="journal article" date="2017" name="Plant J.">
        <title>The pomegranate (Punica granatum L.) genome and the genomics of punicalagin biosynthesis.</title>
        <authorList>
            <person name="Qin G."/>
            <person name="Xu C."/>
            <person name="Ming R."/>
            <person name="Tang H."/>
            <person name="Guyot R."/>
            <person name="Kramer E.M."/>
            <person name="Hu Y."/>
            <person name="Yi X."/>
            <person name="Qi Y."/>
            <person name="Xu X."/>
            <person name="Gao Z."/>
            <person name="Pan H."/>
            <person name="Jian J."/>
            <person name="Tian Y."/>
            <person name="Yue Z."/>
            <person name="Xu Y."/>
        </authorList>
    </citation>
    <scope>NUCLEOTIDE SEQUENCE [LARGE SCALE GENOMIC DNA]</scope>
    <source>
        <strain evidence="5">cv. Dabenzi</strain>
    </source>
</reference>
<dbReference type="InterPro" id="IPR036291">
    <property type="entry name" value="NAD(P)-bd_dom_sf"/>
</dbReference>
<protein>
    <submittedName>
        <fullName evidence="7">Cinnamoyl-CoA reductase-like SNL6</fullName>
    </submittedName>
</protein>
<keyword evidence="2" id="KW-0560">Oxidoreductase</keyword>
<name>A0A218XVG7_PUNGR</name>
<evidence type="ECO:0000313" key="7">
    <source>
        <dbReference type="RefSeq" id="XP_031393640.1"/>
    </source>
</evidence>
<dbReference type="PANTHER" id="PTHR10366:SF623">
    <property type="entry name" value="CINNAMOYL-COA REDUCTASE-LIKE SNL6"/>
    <property type="match status" value="1"/>
</dbReference>
<sequence length="304" mass="33773">MAPAMIDPPSNTVCVMDASGGLGSGLVERLLRRGYTVHAAGQKQGESRSMISDPSVDKRKLKIFSSDPFDYQSIIDALKGCSGLFYTFEPPEDQPNYDEYMAEVEVRAAHNVLEACAQTDTIDKVIFTSSVTAVIWRDDHASSDTDFNETHWSNVNLCRKFKLWHGLSKTLAEKAAWALAMDRGVNMVSINAGLLLGPDLSLANPFLKGAAEMYEDGLFVTVDIDYLIDAHICVFEDVSSYGRHLCFNRAINRQQDAVKLAQMLAPGTASTPQSYDQDREIIQQRISNKKMNKLMVDFERAESV</sequence>
<dbReference type="InterPro" id="IPR001509">
    <property type="entry name" value="Epimerase_deHydtase"/>
</dbReference>
<dbReference type="Gene3D" id="3.40.50.720">
    <property type="entry name" value="NAD(P)-binding Rossmann-like Domain"/>
    <property type="match status" value="1"/>
</dbReference>
<dbReference type="PANTHER" id="PTHR10366">
    <property type="entry name" value="NAD DEPENDENT EPIMERASE/DEHYDRATASE"/>
    <property type="match status" value="1"/>
</dbReference>
<evidence type="ECO:0000256" key="1">
    <source>
        <dbReference type="ARBA" id="ARBA00022857"/>
    </source>
</evidence>
<dbReference type="EMBL" id="MTKT01000797">
    <property type="protein sequence ID" value="OWM88272.1"/>
    <property type="molecule type" value="Genomic_DNA"/>
</dbReference>
<gene>
    <name evidence="7" type="primary">LOC116205246</name>
    <name evidence="4" type="ORF">CDL15_Pgr003684</name>
</gene>
<dbReference type="SUPFAM" id="SSF51735">
    <property type="entry name" value="NAD(P)-binding Rossmann-fold domains"/>
    <property type="match status" value="1"/>
</dbReference>
<dbReference type="GeneID" id="116205246"/>
<keyword evidence="6" id="KW-1185">Reference proteome</keyword>
<dbReference type="RefSeq" id="XP_031393640.1">
    <property type="nucleotide sequence ID" value="XM_031537780.1"/>
</dbReference>
<reference evidence="4" key="2">
    <citation type="submission" date="2017-06" db="EMBL/GenBank/DDBJ databases">
        <title>The pomegranate genome and the genomics of punicalagin biosynthesis.</title>
        <authorList>
            <person name="Xu C."/>
        </authorList>
    </citation>
    <scope>NUCLEOTIDE SEQUENCE [LARGE SCALE GENOMIC DNA]</scope>
    <source>
        <tissue evidence="4">Fresh leaf</tissue>
    </source>
</reference>
<dbReference type="Pfam" id="PF01370">
    <property type="entry name" value="Epimerase"/>
    <property type="match status" value="1"/>
</dbReference>
<proteinExistence type="predicted"/>
<dbReference type="GO" id="GO:0016616">
    <property type="term" value="F:oxidoreductase activity, acting on the CH-OH group of donors, NAD or NADP as acceptor"/>
    <property type="evidence" value="ECO:0007669"/>
    <property type="project" value="TreeGrafter"/>
</dbReference>
<dbReference type="AlphaFoldDB" id="A0A218XVG7"/>
<feature type="domain" description="NAD-dependent epimerase/dehydratase" evidence="3">
    <location>
        <begin position="18"/>
        <end position="199"/>
    </location>
</feature>
<organism evidence="4 5">
    <name type="scientific">Punica granatum</name>
    <name type="common">Pomegranate</name>
    <dbReference type="NCBI Taxonomy" id="22663"/>
    <lineage>
        <taxon>Eukaryota</taxon>
        <taxon>Viridiplantae</taxon>
        <taxon>Streptophyta</taxon>
        <taxon>Embryophyta</taxon>
        <taxon>Tracheophyta</taxon>
        <taxon>Spermatophyta</taxon>
        <taxon>Magnoliopsida</taxon>
        <taxon>eudicotyledons</taxon>
        <taxon>Gunneridae</taxon>
        <taxon>Pentapetalae</taxon>
        <taxon>rosids</taxon>
        <taxon>malvids</taxon>
        <taxon>Myrtales</taxon>
        <taxon>Lythraceae</taxon>
        <taxon>Punica</taxon>
    </lineage>
</organism>